<evidence type="ECO:0000256" key="1">
    <source>
        <dbReference type="SAM" id="MobiDB-lite"/>
    </source>
</evidence>
<feature type="region of interest" description="Disordered" evidence="1">
    <location>
        <begin position="1"/>
        <end position="24"/>
    </location>
</feature>
<dbReference type="GeneID" id="115033268"/>
<accession>A0A8R2JLN9</accession>
<reference evidence="3" key="1">
    <citation type="submission" date="2010-06" db="EMBL/GenBank/DDBJ databases">
        <authorList>
            <person name="Jiang H."/>
            <person name="Abraham K."/>
            <person name="Ali S."/>
            <person name="Alsbrooks S.L."/>
            <person name="Anim B.N."/>
            <person name="Anosike U.S."/>
            <person name="Attaway T."/>
            <person name="Bandaranaike D.P."/>
            <person name="Battles P.K."/>
            <person name="Bell S.N."/>
            <person name="Bell A.V."/>
            <person name="Beltran B."/>
            <person name="Bickham C."/>
            <person name="Bustamante Y."/>
            <person name="Caleb T."/>
            <person name="Canada A."/>
            <person name="Cardenas V."/>
            <person name="Carter K."/>
            <person name="Chacko J."/>
            <person name="Chandrabose M.N."/>
            <person name="Chavez D."/>
            <person name="Chavez A."/>
            <person name="Chen L."/>
            <person name="Chu H.-S."/>
            <person name="Claassen K.J."/>
            <person name="Cockrell R."/>
            <person name="Collins M."/>
            <person name="Cooper J.A."/>
            <person name="Cree A."/>
            <person name="Curry S.M."/>
            <person name="Da Y."/>
            <person name="Dao M.D."/>
            <person name="Das B."/>
            <person name="Davila M.-L."/>
            <person name="Davy-Carroll L."/>
            <person name="Denson S."/>
            <person name="Dinh H."/>
            <person name="Ebong V.E."/>
            <person name="Edwards J.R."/>
            <person name="Egan A."/>
            <person name="El-Daye J."/>
            <person name="Escobedo L."/>
            <person name="Fernandez S."/>
            <person name="Fernando P.R."/>
            <person name="Flagg N."/>
            <person name="Forbes L.D."/>
            <person name="Fowler R.G."/>
            <person name="Fu Q."/>
            <person name="Gabisi R.A."/>
            <person name="Ganer J."/>
            <person name="Garbino Pronczuk A."/>
            <person name="Garcia R.M."/>
            <person name="Garner T."/>
            <person name="Garrett T.E."/>
            <person name="Gonzalez D.A."/>
            <person name="Hamid H."/>
            <person name="Hawkins E.S."/>
            <person name="Hirani K."/>
            <person name="Hogues M.E."/>
            <person name="Hollins B."/>
            <person name="Hsiao C.-H."/>
            <person name="Jabil R."/>
            <person name="James M.L."/>
            <person name="Jhangiani S.N."/>
            <person name="Johnson B."/>
            <person name="Johnson Q."/>
            <person name="Joshi V."/>
            <person name="Kalu J.B."/>
            <person name="Kam C."/>
            <person name="Kashfia A."/>
            <person name="Keebler J."/>
            <person name="Kisamo H."/>
            <person name="Kovar C.L."/>
            <person name="Lago L.A."/>
            <person name="Lai C.-Y."/>
            <person name="Laidlaw J."/>
            <person name="Lara F."/>
            <person name="Le T.-K."/>
            <person name="Lee S.L."/>
            <person name="Legall F.H."/>
            <person name="Lemon S.J."/>
            <person name="Lewis L.R."/>
            <person name="Li B."/>
            <person name="Liu Y."/>
            <person name="Liu Y.-S."/>
            <person name="Lopez J."/>
            <person name="Lozado R.J."/>
            <person name="Lu J."/>
            <person name="Madu R.C."/>
            <person name="Maheshwari M."/>
            <person name="Maheshwari R."/>
            <person name="Malloy K."/>
            <person name="Martinez E."/>
            <person name="Mathew T."/>
            <person name="Mercado I.C."/>
            <person name="Mercado C."/>
            <person name="Meyer B."/>
            <person name="Montgomery K."/>
            <person name="Morgan M.B."/>
            <person name="Munidasa M."/>
            <person name="Nazareth L.V."/>
            <person name="Nelson J."/>
            <person name="Ng B.M."/>
            <person name="Nguyen N.B."/>
            <person name="Nguyen P.Q."/>
            <person name="Nguyen T."/>
            <person name="Obregon M."/>
            <person name="Okwuonu G.O."/>
            <person name="Onwere C.G."/>
            <person name="Orozco G."/>
            <person name="Parra A."/>
            <person name="Patel S."/>
            <person name="Patil S."/>
            <person name="Perez A."/>
            <person name="Perez Y."/>
            <person name="Pham C."/>
            <person name="Primus E.L."/>
            <person name="Pu L.-L."/>
            <person name="Puazo M."/>
            <person name="Qin X."/>
            <person name="Quiroz J.B."/>
            <person name="Reese J."/>
            <person name="Richards S."/>
            <person name="Rives C.M."/>
            <person name="Robberts R."/>
            <person name="Ruiz S.J."/>
            <person name="Ruiz M.J."/>
            <person name="Santibanez J."/>
            <person name="Schneider B.W."/>
            <person name="Sisson I."/>
            <person name="Smith M."/>
            <person name="Sodergren E."/>
            <person name="Song X.-Z."/>
            <person name="Song B.B."/>
            <person name="Summersgill H."/>
            <person name="Thelus R."/>
            <person name="Thornton R.D."/>
            <person name="Trejos Z.Y."/>
            <person name="Usmani K."/>
            <person name="Vattathil S."/>
            <person name="Villasana D."/>
            <person name="Walker D.L."/>
            <person name="Wang S."/>
            <person name="Wang K."/>
            <person name="White C.S."/>
            <person name="Williams A.C."/>
            <person name="Williamson J."/>
            <person name="Wilson K."/>
            <person name="Woghiren I.O."/>
            <person name="Woodworth J.R."/>
            <person name="Worley K.C."/>
            <person name="Wright R.A."/>
            <person name="Wu W."/>
            <person name="Young L."/>
            <person name="Zhang L."/>
            <person name="Zhang J."/>
            <person name="Zhu Y."/>
            <person name="Muzny D.M."/>
            <person name="Weinstock G."/>
            <person name="Gibbs R.A."/>
        </authorList>
    </citation>
    <scope>NUCLEOTIDE SEQUENCE [LARGE SCALE GENOMIC DNA]</scope>
    <source>
        <strain evidence="3">LSR1</strain>
    </source>
</reference>
<reference evidence="2" key="2">
    <citation type="submission" date="2022-06" db="UniProtKB">
        <authorList>
            <consortium name="EnsemblMetazoa"/>
        </authorList>
    </citation>
    <scope>IDENTIFICATION</scope>
</reference>
<protein>
    <submittedName>
        <fullName evidence="2">Uncharacterized protein</fullName>
    </submittedName>
</protein>
<dbReference type="KEGG" id="api:115033268"/>
<dbReference type="Proteomes" id="UP000007819">
    <property type="component" value="Chromosome X"/>
</dbReference>
<name>A0A8R2JLN9_ACYPI</name>
<evidence type="ECO:0000313" key="3">
    <source>
        <dbReference type="Proteomes" id="UP000007819"/>
    </source>
</evidence>
<sequence>MDVSESEAGSIDENEDNDSEFELDQTVLDDDQITELLNERSDNIDKDYEQSEVIINHVELQSFSDYSIFSGIRCVAHTLQLAVIDCLKDDDVTRVLNKVRCLAK</sequence>
<organism evidence="2 3">
    <name type="scientific">Acyrthosiphon pisum</name>
    <name type="common">Pea aphid</name>
    <dbReference type="NCBI Taxonomy" id="7029"/>
    <lineage>
        <taxon>Eukaryota</taxon>
        <taxon>Metazoa</taxon>
        <taxon>Ecdysozoa</taxon>
        <taxon>Arthropoda</taxon>
        <taxon>Hexapoda</taxon>
        <taxon>Insecta</taxon>
        <taxon>Pterygota</taxon>
        <taxon>Neoptera</taxon>
        <taxon>Paraneoptera</taxon>
        <taxon>Hemiptera</taxon>
        <taxon>Sternorrhyncha</taxon>
        <taxon>Aphidomorpha</taxon>
        <taxon>Aphidoidea</taxon>
        <taxon>Aphididae</taxon>
        <taxon>Macrosiphini</taxon>
        <taxon>Acyrthosiphon</taxon>
    </lineage>
</organism>
<dbReference type="EnsemblMetazoa" id="XM_029485545.1">
    <property type="protein sequence ID" value="XP_029341405.1"/>
    <property type="gene ID" value="LOC115033268"/>
</dbReference>
<evidence type="ECO:0000313" key="2">
    <source>
        <dbReference type="EnsemblMetazoa" id="XP_029341405.1"/>
    </source>
</evidence>
<dbReference type="RefSeq" id="XP_029341405.1">
    <property type="nucleotide sequence ID" value="XM_029485545.1"/>
</dbReference>
<dbReference type="AlphaFoldDB" id="A0A8R2JLN9"/>
<keyword evidence="3" id="KW-1185">Reference proteome</keyword>
<dbReference type="OrthoDB" id="10565853at2759"/>
<feature type="compositionally biased region" description="Acidic residues" evidence="1">
    <location>
        <begin position="10"/>
        <end position="24"/>
    </location>
</feature>
<proteinExistence type="predicted"/>